<evidence type="ECO:0000256" key="4">
    <source>
        <dbReference type="PROSITE-ProRule" id="PRU00335"/>
    </source>
</evidence>
<name>A0A975S897_9MICC</name>
<dbReference type="Pfam" id="PF00440">
    <property type="entry name" value="TetR_N"/>
    <property type="match status" value="1"/>
</dbReference>
<feature type="DNA-binding region" description="H-T-H motif" evidence="4">
    <location>
        <begin position="30"/>
        <end position="49"/>
    </location>
</feature>
<dbReference type="GO" id="GO:0003700">
    <property type="term" value="F:DNA-binding transcription factor activity"/>
    <property type="evidence" value="ECO:0007669"/>
    <property type="project" value="TreeGrafter"/>
</dbReference>
<evidence type="ECO:0000256" key="3">
    <source>
        <dbReference type="ARBA" id="ARBA00023163"/>
    </source>
</evidence>
<dbReference type="PANTHER" id="PTHR30055:SF234">
    <property type="entry name" value="HTH-TYPE TRANSCRIPTIONAL REGULATOR BETI"/>
    <property type="match status" value="1"/>
</dbReference>
<gene>
    <name evidence="6" type="ORF">KG104_08110</name>
</gene>
<dbReference type="PROSITE" id="PS50977">
    <property type="entry name" value="HTH_TETR_2"/>
    <property type="match status" value="1"/>
</dbReference>
<dbReference type="InterPro" id="IPR050109">
    <property type="entry name" value="HTH-type_TetR-like_transc_reg"/>
</dbReference>
<evidence type="ECO:0000259" key="5">
    <source>
        <dbReference type="PROSITE" id="PS50977"/>
    </source>
</evidence>
<feature type="domain" description="HTH tetR-type" evidence="5">
    <location>
        <begin position="6"/>
        <end position="67"/>
    </location>
</feature>
<dbReference type="Proteomes" id="UP000680588">
    <property type="component" value="Chromosome"/>
</dbReference>
<keyword evidence="3" id="KW-0804">Transcription</keyword>
<keyword evidence="7" id="KW-1185">Reference proteome</keyword>
<reference evidence="6" key="1">
    <citation type="submission" date="2021-06" db="EMBL/GenBank/DDBJ databases">
        <title>Novel species in genus Arthrobacter.</title>
        <authorList>
            <person name="Zhang G."/>
        </authorList>
    </citation>
    <scope>NUCLEOTIDE SEQUENCE</scope>
    <source>
        <strain evidence="6">Zg-ZUI122</strain>
    </source>
</reference>
<organism evidence="6 7">
    <name type="scientific">Arthrobacter sunyaminii</name>
    <dbReference type="NCBI Taxonomy" id="2816859"/>
    <lineage>
        <taxon>Bacteria</taxon>
        <taxon>Bacillati</taxon>
        <taxon>Actinomycetota</taxon>
        <taxon>Actinomycetes</taxon>
        <taxon>Micrococcales</taxon>
        <taxon>Micrococcaceae</taxon>
        <taxon>Arthrobacter</taxon>
    </lineage>
</organism>
<dbReference type="PANTHER" id="PTHR30055">
    <property type="entry name" value="HTH-TYPE TRANSCRIPTIONAL REGULATOR RUTR"/>
    <property type="match status" value="1"/>
</dbReference>
<dbReference type="SUPFAM" id="SSF46689">
    <property type="entry name" value="Homeodomain-like"/>
    <property type="match status" value="1"/>
</dbReference>
<accession>A0A975S897</accession>
<evidence type="ECO:0000256" key="2">
    <source>
        <dbReference type="ARBA" id="ARBA00023125"/>
    </source>
</evidence>
<evidence type="ECO:0000313" key="7">
    <source>
        <dbReference type="Proteomes" id="UP000680588"/>
    </source>
</evidence>
<dbReference type="AlphaFoldDB" id="A0A975S897"/>
<dbReference type="RefSeq" id="WP_207346676.1">
    <property type="nucleotide sequence ID" value="NZ_CP076456.1"/>
</dbReference>
<evidence type="ECO:0000313" key="6">
    <source>
        <dbReference type="EMBL" id="QWQ37662.1"/>
    </source>
</evidence>
<dbReference type="EMBL" id="CP076456">
    <property type="protein sequence ID" value="QWQ37662.1"/>
    <property type="molecule type" value="Genomic_DNA"/>
</dbReference>
<keyword evidence="1" id="KW-0805">Transcription regulation</keyword>
<sequence length="220" mass="23748">MGQHGDKAREALLDAAEELFARFGIDAVSNRRIAEHAGTANHSAVAYHFGGREELIRALVTRHTADTSRRRAELAAGLNPNPALPELLACLILPWVEHLGSLPVPSWRARFVYQLRAVPSMQEVLAGSVLANPLTEDLIGRLEAATGELAPTTRYGRSWILGNMVLGVSAEYEARIQDGAEKANWTGVGYFLIDASAGMLSAPVTHPGDFLTQPSAVYLP</sequence>
<dbReference type="InterPro" id="IPR009057">
    <property type="entry name" value="Homeodomain-like_sf"/>
</dbReference>
<keyword evidence="2 4" id="KW-0238">DNA-binding</keyword>
<dbReference type="Gene3D" id="1.10.357.10">
    <property type="entry name" value="Tetracycline Repressor, domain 2"/>
    <property type="match status" value="1"/>
</dbReference>
<dbReference type="KEGG" id="asun:KG104_08110"/>
<protein>
    <submittedName>
        <fullName evidence="6">TetR/AcrR family transcriptional regulator</fullName>
    </submittedName>
</protein>
<proteinExistence type="predicted"/>
<evidence type="ECO:0000256" key="1">
    <source>
        <dbReference type="ARBA" id="ARBA00023015"/>
    </source>
</evidence>
<dbReference type="InterPro" id="IPR001647">
    <property type="entry name" value="HTH_TetR"/>
</dbReference>
<dbReference type="GO" id="GO:0000976">
    <property type="term" value="F:transcription cis-regulatory region binding"/>
    <property type="evidence" value="ECO:0007669"/>
    <property type="project" value="TreeGrafter"/>
</dbReference>